<evidence type="ECO:0000313" key="2">
    <source>
        <dbReference type="EMBL" id="MDC9588918.1"/>
    </source>
</evidence>
<dbReference type="EMBL" id="JAQRFI010000010">
    <property type="protein sequence ID" value="MDC9588918.1"/>
    <property type="molecule type" value="Genomic_DNA"/>
</dbReference>
<evidence type="ECO:0000313" key="3">
    <source>
        <dbReference type="Proteomes" id="UP001217178"/>
    </source>
</evidence>
<dbReference type="Proteomes" id="UP001217178">
    <property type="component" value="Unassembled WGS sequence"/>
</dbReference>
<feature type="transmembrane region" description="Helical" evidence="1">
    <location>
        <begin position="23"/>
        <end position="45"/>
    </location>
</feature>
<proteinExistence type="predicted"/>
<reference evidence="2 3" key="1">
    <citation type="submission" date="2023-02" db="EMBL/GenBank/DDBJ databases">
        <title>Entomopathogenic bacteria.</title>
        <authorList>
            <person name="Machado R.A."/>
        </authorList>
    </citation>
    <scope>NUCLEOTIDE SEQUENCE [LARGE SCALE GENOMIC DNA]</scope>
    <source>
        <strain evidence="2 3">XENO-10</strain>
    </source>
</reference>
<keyword evidence="1" id="KW-0472">Membrane</keyword>
<keyword evidence="1" id="KW-0812">Transmembrane</keyword>
<gene>
    <name evidence="2" type="ORF">PSI23_06195</name>
</gene>
<protein>
    <submittedName>
        <fullName evidence="2">Uncharacterized protein</fullName>
    </submittedName>
</protein>
<keyword evidence="3" id="KW-1185">Reference proteome</keyword>
<organism evidence="2 3">
    <name type="scientific">Xenorhabdus yunnanensis</name>
    <dbReference type="NCBI Taxonomy" id="3025878"/>
    <lineage>
        <taxon>Bacteria</taxon>
        <taxon>Pseudomonadati</taxon>
        <taxon>Pseudomonadota</taxon>
        <taxon>Gammaproteobacteria</taxon>
        <taxon>Enterobacterales</taxon>
        <taxon>Morganellaceae</taxon>
        <taxon>Xenorhabdus</taxon>
    </lineage>
</organism>
<keyword evidence="1" id="KW-1133">Transmembrane helix</keyword>
<name>A0ABT5LED4_9GAMM</name>
<sequence length="53" mass="5864">MSNNKIHSDHNALPPAILKARKLIKWILIGFPVTFFGLLLLQSAINISPPPNC</sequence>
<comment type="caution">
    <text evidence="2">The sequence shown here is derived from an EMBL/GenBank/DDBJ whole genome shotgun (WGS) entry which is preliminary data.</text>
</comment>
<accession>A0ABT5LED4</accession>
<evidence type="ECO:0000256" key="1">
    <source>
        <dbReference type="SAM" id="Phobius"/>
    </source>
</evidence>
<dbReference type="RefSeq" id="WP_273554264.1">
    <property type="nucleotide sequence ID" value="NZ_JAQRFI010000010.1"/>
</dbReference>